<sequence>MKNDFAFWDNLTEDEKKLLYHFEKNNTTYTQAQSFEQWLESQQHWLACYQEMSHNPNKAWAKMGRPFLLPTQTCLTDLMDKCWLPFLTLSESHLDFYEQEAKALILLQRYLEN</sequence>
<accession>V9HAR9</accession>
<reference evidence="1 2" key="2">
    <citation type="submission" date="2011-10" db="EMBL/GenBank/DDBJ databases">
        <title>The Genome Sequence of Simonsiella muelleri ATCC 29453.</title>
        <authorList>
            <consortium name="The Broad Institute Genome Sequencing Platform"/>
            <consortium name="The Broad Institute Genome Sequencing Center for Infectious Disease"/>
            <person name="Earl A."/>
            <person name="Ward D."/>
            <person name="Feldgarden M."/>
            <person name="Gevers D."/>
            <person name="Izard J."/>
            <person name="Baranova O.V."/>
            <person name="Blanton J.M."/>
            <person name="Tanner A.C."/>
            <person name="Dewhirst F."/>
            <person name="Young S.K."/>
            <person name="Zeng Q."/>
            <person name="Gargeya S."/>
            <person name="Fitzgerald M."/>
            <person name="Haas B."/>
            <person name="Abouelleil A."/>
            <person name="Alvarado L."/>
            <person name="Arachchi H.M."/>
            <person name="Berlin A."/>
            <person name="Brown A."/>
            <person name="Chapman S.B."/>
            <person name="Chen Z."/>
            <person name="Dunbar C."/>
            <person name="Freedman E."/>
            <person name="Gearin G."/>
            <person name="Goldberg J."/>
            <person name="Griggs A."/>
            <person name="Gujja S."/>
            <person name="Heiman D."/>
            <person name="Howarth C."/>
            <person name="Larson L."/>
            <person name="Lui A."/>
            <person name="MacDonald P.J.P."/>
            <person name="Montmayeur A."/>
            <person name="Murphy C."/>
            <person name="Neiman D."/>
            <person name="Pearson M."/>
            <person name="Priest M."/>
            <person name="Roberts A."/>
            <person name="Saif S."/>
            <person name="Shea T."/>
            <person name="Shenoy N."/>
            <person name="Sisk P."/>
            <person name="Stolte C."/>
            <person name="Sykes S."/>
            <person name="Wortman J."/>
            <person name="Nusbaum C."/>
            <person name="Birren B."/>
        </authorList>
    </citation>
    <scope>NUCLEOTIDE SEQUENCE [LARGE SCALE GENOMIC DNA]</scope>
    <source>
        <strain evidence="1 2">ATCC 29453</strain>
    </source>
</reference>
<evidence type="ECO:0000313" key="1">
    <source>
        <dbReference type="EMBL" id="EFG29923.1"/>
    </source>
</evidence>
<keyword evidence="2" id="KW-1185">Reference proteome</keyword>
<comment type="caution">
    <text evidence="1">The sequence shown here is derived from an EMBL/GenBank/DDBJ whole genome shotgun (WGS) entry which is preliminary data.</text>
</comment>
<dbReference type="Proteomes" id="UP000017813">
    <property type="component" value="Unassembled WGS sequence"/>
</dbReference>
<dbReference type="KEGG" id="smur:BWP33_07555"/>
<dbReference type="STRING" id="641147.HMPREF9021_02242"/>
<dbReference type="EMBL" id="ADCY02000064">
    <property type="protein sequence ID" value="EFG29923.1"/>
    <property type="molecule type" value="Genomic_DNA"/>
</dbReference>
<gene>
    <name evidence="1" type="ORF">HMPREF9021_02242</name>
</gene>
<dbReference type="AlphaFoldDB" id="V9HAR9"/>
<evidence type="ECO:0000313" key="2">
    <source>
        <dbReference type="Proteomes" id="UP000017813"/>
    </source>
</evidence>
<name>V9HAR9_9NEIS</name>
<dbReference type="RefSeq" id="WP_002643050.1">
    <property type="nucleotide sequence ID" value="NZ_CP019448.1"/>
</dbReference>
<protein>
    <submittedName>
        <fullName evidence="1">Uncharacterized protein</fullName>
    </submittedName>
</protein>
<proteinExistence type="predicted"/>
<reference evidence="1 2" key="1">
    <citation type="submission" date="2010-03" db="EMBL/GenBank/DDBJ databases">
        <authorList>
            <consortium name="The Broad Institute Genome Sequencing Platform"/>
            <person name="Ward D."/>
            <person name="Earl A."/>
            <person name="Feldgarden M."/>
            <person name="Gevers D."/>
            <person name="Young S."/>
            <person name="Zeng Q."/>
            <person name="Koehrsen M."/>
            <person name="Alvarado L."/>
            <person name="Berlin A.M."/>
            <person name="Borenstein D."/>
            <person name="Chapman S.B."/>
            <person name="Chen Z."/>
            <person name="Engels R."/>
            <person name="Freedman E."/>
            <person name="Gellesch M."/>
            <person name="Goldberg J."/>
            <person name="Griggs A."/>
            <person name="Gujja S."/>
            <person name="Heilman E.R."/>
            <person name="Heiman D.I."/>
            <person name="Hepburn T.A."/>
            <person name="Howarth C."/>
            <person name="Jen D."/>
            <person name="Larson L."/>
            <person name="Mehta T."/>
            <person name="Park D."/>
            <person name="Pearson M."/>
            <person name="Richards J."/>
            <person name="Roberts A."/>
            <person name="Saif S."/>
            <person name="Shea T.D."/>
            <person name="Shenoy N."/>
            <person name="Sisk P."/>
            <person name="Stolte C."/>
            <person name="Sykes S.N."/>
            <person name="Walk T."/>
            <person name="White J."/>
            <person name="Yandava C."/>
            <person name="Izard J."/>
            <person name="Baranova O.V."/>
            <person name="Blanton J.M."/>
            <person name="Tanner A.C."/>
            <person name="Dewhirst F."/>
            <person name="Haas B."/>
            <person name="Nusbaum C."/>
            <person name="Birren B."/>
        </authorList>
    </citation>
    <scope>NUCLEOTIDE SEQUENCE [LARGE SCALE GENOMIC DNA]</scope>
    <source>
        <strain evidence="1 2">ATCC 29453</strain>
    </source>
</reference>
<organism evidence="1 2">
    <name type="scientific">Simonsiella muelleri ATCC 29453</name>
    <dbReference type="NCBI Taxonomy" id="641147"/>
    <lineage>
        <taxon>Bacteria</taxon>
        <taxon>Pseudomonadati</taxon>
        <taxon>Pseudomonadota</taxon>
        <taxon>Betaproteobacteria</taxon>
        <taxon>Neisseriales</taxon>
        <taxon>Neisseriaceae</taxon>
        <taxon>Simonsiella</taxon>
    </lineage>
</organism>
<dbReference type="HOGENOM" id="CLU_2131857_0_0_4"/>